<keyword evidence="6" id="KW-0408">Iron</keyword>
<dbReference type="InterPro" id="IPR026902">
    <property type="entry name" value="RnfC_N"/>
</dbReference>
<dbReference type="InterPro" id="IPR037225">
    <property type="entry name" value="Nuo51_FMN-bd_sf"/>
</dbReference>
<feature type="domain" description="Soluble ligand binding" evidence="9">
    <location>
        <begin position="164"/>
        <end position="210"/>
    </location>
</feature>
<keyword evidence="4" id="KW-0677">Repeat</keyword>
<dbReference type="OrthoDB" id="9767754at2"/>
<evidence type="ECO:0000259" key="10">
    <source>
        <dbReference type="Pfam" id="PF13375"/>
    </source>
</evidence>
<dbReference type="SUPFAM" id="SSF142984">
    <property type="entry name" value="Nqo1 middle domain-like"/>
    <property type="match status" value="1"/>
</dbReference>
<evidence type="ECO:0000256" key="4">
    <source>
        <dbReference type="ARBA" id="ARBA00022737"/>
    </source>
</evidence>
<keyword evidence="1" id="KW-0813">Transport</keyword>
<dbReference type="Pfam" id="PF13375">
    <property type="entry name" value="RnfC_N"/>
    <property type="match status" value="1"/>
</dbReference>
<evidence type="ECO:0000259" key="9">
    <source>
        <dbReference type="Pfam" id="PF10531"/>
    </source>
</evidence>
<dbReference type="Pfam" id="PF13534">
    <property type="entry name" value="Fer4_17"/>
    <property type="match status" value="1"/>
</dbReference>
<keyword evidence="3" id="KW-0479">Metal-binding</keyword>
<sequence>MNRTTLVETAFECGIVGAGGAGFPTHVKLNNKVKTVILNCAECEPLLRVDRQLMAVYTFEILEALSHMVVALEAEEGIIAIKSTYKDALDAVTAIISTYDSLKIKILPHIYPAGDEVNLIYEVTNKIVPQGGLPIQVGAMVLNVETVLNLYHGLNYHQPVTHTYVTVVGEVEKPCTLPIPIGTTVEKAIACGGGAKTEDYSILMGGPMTGTLLHGQEVVTKTTKALIVLPSNHKLVLSRKIRPSFHIKRAMSVCSQCRMCTDLCPRYLLGHSIEPHRFMNQIAHGITKDAKAFTMTLACCGCGVCEKIACHQGLSPQKLMEPFKKKLSQQGIKPHTSDYHEEKLHFMRNSRLIPQERLIEALGLKKYDVHAPLDFQQCNPDVVRIPLQQHIGQPAIPIVQRGMQVKTGELIGDIPEGKLGAKIHASVDGEIIDVNSSTINIRVRGDHA</sequence>
<dbReference type="GO" id="GO:0009055">
    <property type="term" value="F:electron transfer activity"/>
    <property type="evidence" value="ECO:0007669"/>
    <property type="project" value="InterPro"/>
</dbReference>
<dbReference type="RefSeq" id="WP_090442045.1">
    <property type="nucleotide sequence ID" value="NZ_FOHU01000005.1"/>
</dbReference>
<dbReference type="EMBL" id="FOHU01000005">
    <property type="protein sequence ID" value="SET18194.1"/>
    <property type="molecule type" value="Genomic_DNA"/>
</dbReference>
<dbReference type="Proteomes" id="UP000199568">
    <property type="component" value="Unassembled WGS sequence"/>
</dbReference>
<keyword evidence="12" id="KW-1185">Reference proteome</keyword>
<dbReference type="PIRSF" id="PIRSF036408">
    <property type="entry name" value="PduS_prd"/>
    <property type="match status" value="1"/>
</dbReference>
<dbReference type="InterPro" id="IPR019554">
    <property type="entry name" value="Soluble_ligand-bd"/>
</dbReference>
<evidence type="ECO:0000256" key="6">
    <source>
        <dbReference type="ARBA" id="ARBA00023004"/>
    </source>
</evidence>
<dbReference type="PANTHER" id="PTHR43034">
    <property type="entry name" value="ION-TRANSLOCATING OXIDOREDUCTASE COMPLEX SUBUNIT C"/>
    <property type="match status" value="1"/>
</dbReference>
<dbReference type="Gene3D" id="3.40.50.11540">
    <property type="entry name" value="NADH-ubiquinone oxidoreductase 51kDa subunit"/>
    <property type="match status" value="1"/>
</dbReference>
<evidence type="ECO:0000256" key="3">
    <source>
        <dbReference type="ARBA" id="ARBA00022723"/>
    </source>
</evidence>
<dbReference type="Pfam" id="PF10531">
    <property type="entry name" value="SLBB"/>
    <property type="match status" value="1"/>
</dbReference>
<reference evidence="11 12" key="1">
    <citation type="submission" date="2016-10" db="EMBL/GenBank/DDBJ databases">
        <authorList>
            <person name="de Groot N.N."/>
        </authorList>
    </citation>
    <scope>NUCLEOTIDE SEQUENCE [LARGE SCALE GENOMIC DNA]</scope>
    <source>
        <strain evidence="11 12">DSM 18979</strain>
    </source>
</reference>
<evidence type="ECO:0000259" key="8">
    <source>
        <dbReference type="Pfam" id="PF01512"/>
    </source>
</evidence>
<accession>A0A1I0CGW2</accession>
<dbReference type="Gene3D" id="3.10.20.600">
    <property type="match status" value="1"/>
</dbReference>
<keyword evidence="2" id="KW-0004">4Fe-4S</keyword>
<feature type="domain" description="RnfC Barrel sandwich hybrid" evidence="10">
    <location>
        <begin position="379"/>
        <end position="439"/>
    </location>
</feature>
<evidence type="ECO:0000256" key="7">
    <source>
        <dbReference type="ARBA" id="ARBA00023014"/>
    </source>
</evidence>
<gene>
    <name evidence="11" type="ORF">SAMN05660297_01637</name>
</gene>
<dbReference type="GO" id="GO:0016020">
    <property type="term" value="C:membrane"/>
    <property type="evidence" value="ECO:0007669"/>
    <property type="project" value="InterPro"/>
</dbReference>
<feature type="domain" description="NADH-ubiquinone oxidoreductase 51kDa subunit FMN-binding" evidence="8">
    <location>
        <begin position="12"/>
        <end position="151"/>
    </location>
</feature>
<dbReference type="InterPro" id="IPR010208">
    <property type="entry name" value="Ion_transpt_RnfC/RsxC"/>
</dbReference>
<dbReference type="SUPFAM" id="SSF46548">
    <property type="entry name" value="alpha-helical ferredoxin"/>
    <property type="match status" value="1"/>
</dbReference>
<dbReference type="PANTHER" id="PTHR43034:SF2">
    <property type="entry name" value="ION-TRANSLOCATING OXIDOREDUCTASE COMPLEX SUBUNIT C"/>
    <property type="match status" value="1"/>
</dbReference>
<dbReference type="InterPro" id="IPR011538">
    <property type="entry name" value="Nuo51_FMN-bd"/>
</dbReference>
<evidence type="ECO:0000313" key="12">
    <source>
        <dbReference type="Proteomes" id="UP000199568"/>
    </source>
</evidence>
<dbReference type="GO" id="GO:0046872">
    <property type="term" value="F:metal ion binding"/>
    <property type="evidence" value="ECO:0007669"/>
    <property type="project" value="UniProtKB-KW"/>
</dbReference>
<dbReference type="AlphaFoldDB" id="A0A1I0CGW2"/>
<dbReference type="Pfam" id="PF01512">
    <property type="entry name" value="Complex1_51K"/>
    <property type="match status" value="1"/>
</dbReference>
<dbReference type="InterPro" id="IPR017054">
    <property type="entry name" value="PduS"/>
</dbReference>
<dbReference type="SUPFAM" id="SSF142019">
    <property type="entry name" value="Nqo1 FMN-binding domain-like"/>
    <property type="match status" value="1"/>
</dbReference>
<name>A0A1I0CGW2_9FIRM</name>
<evidence type="ECO:0000313" key="11">
    <source>
        <dbReference type="EMBL" id="SET18194.1"/>
    </source>
</evidence>
<dbReference type="STRING" id="426128.SAMN05660297_01637"/>
<evidence type="ECO:0000256" key="2">
    <source>
        <dbReference type="ARBA" id="ARBA00022485"/>
    </source>
</evidence>
<dbReference type="GO" id="GO:0051539">
    <property type="term" value="F:4 iron, 4 sulfur cluster binding"/>
    <property type="evidence" value="ECO:0007669"/>
    <property type="project" value="UniProtKB-KW"/>
</dbReference>
<evidence type="ECO:0000256" key="5">
    <source>
        <dbReference type="ARBA" id="ARBA00022982"/>
    </source>
</evidence>
<organism evidence="11 12">
    <name type="scientific">Natronincola peptidivorans</name>
    <dbReference type="NCBI Taxonomy" id="426128"/>
    <lineage>
        <taxon>Bacteria</taxon>
        <taxon>Bacillati</taxon>
        <taxon>Bacillota</taxon>
        <taxon>Clostridia</taxon>
        <taxon>Peptostreptococcales</taxon>
        <taxon>Natronincolaceae</taxon>
        <taxon>Natronincola</taxon>
    </lineage>
</organism>
<keyword evidence="5" id="KW-0249">Electron transport</keyword>
<keyword evidence="7" id="KW-0411">Iron-sulfur</keyword>
<proteinExistence type="predicted"/>
<evidence type="ECO:0000256" key="1">
    <source>
        <dbReference type="ARBA" id="ARBA00022448"/>
    </source>
</evidence>
<dbReference type="InterPro" id="IPR017900">
    <property type="entry name" value="4Fe4S_Fe_S_CS"/>
</dbReference>
<protein>
    <submittedName>
        <fullName evidence="11">Na+-translocating ferredoxin:NAD+ oxidoreductase RNF, RnfC subunit</fullName>
    </submittedName>
</protein>
<dbReference type="PROSITE" id="PS00198">
    <property type="entry name" value="4FE4S_FER_1"/>
    <property type="match status" value="1"/>
</dbReference>